<evidence type="ECO:0000313" key="10">
    <source>
        <dbReference type="Proteomes" id="UP001321749"/>
    </source>
</evidence>
<feature type="transmembrane region" description="Helical" evidence="7">
    <location>
        <begin position="140"/>
        <end position="166"/>
    </location>
</feature>
<feature type="transmembrane region" description="Helical" evidence="7">
    <location>
        <begin position="220"/>
        <end position="245"/>
    </location>
</feature>
<evidence type="ECO:0000313" key="9">
    <source>
        <dbReference type="EMBL" id="KAK4458610.1"/>
    </source>
</evidence>
<proteinExistence type="inferred from homology"/>
<accession>A0AAV9HEY7</accession>
<reference evidence="9" key="2">
    <citation type="submission" date="2023-06" db="EMBL/GenBank/DDBJ databases">
        <authorList>
            <consortium name="Lawrence Berkeley National Laboratory"/>
            <person name="Mondo S.J."/>
            <person name="Hensen N."/>
            <person name="Bonometti L."/>
            <person name="Westerberg I."/>
            <person name="Brannstrom I.O."/>
            <person name="Guillou S."/>
            <person name="Cros-Aarteil S."/>
            <person name="Calhoun S."/>
            <person name="Haridas S."/>
            <person name="Kuo A."/>
            <person name="Pangilinan J."/>
            <person name="Riley R."/>
            <person name="Labutti K."/>
            <person name="Andreopoulos B."/>
            <person name="Lipzen A."/>
            <person name="Chen C."/>
            <person name="Yanf M."/>
            <person name="Daum C."/>
            <person name="Ng V."/>
            <person name="Clum A."/>
            <person name="Steindorff A."/>
            <person name="Ohm R."/>
            <person name="Martin F."/>
            <person name="Silar P."/>
            <person name="Natvig D."/>
            <person name="Lalanne C."/>
            <person name="Gautier V."/>
            <person name="Ament-Velasquez S.L."/>
            <person name="Kruys A."/>
            <person name="Hutchinson M.I."/>
            <person name="Powell A.J."/>
            <person name="Barry K."/>
            <person name="Miller A.N."/>
            <person name="Grigoriev I.V."/>
            <person name="Debuchy R."/>
            <person name="Gladieux P."/>
            <person name="Thoren M.H."/>
            <person name="Johannesson H."/>
        </authorList>
    </citation>
    <scope>NUCLEOTIDE SEQUENCE</scope>
    <source>
        <strain evidence="9">PSN324</strain>
    </source>
</reference>
<dbReference type="InterPro" id="IPR052337">
    <property type="entry name" value="SAT4-like"/>
</dbReference>
<evidence type="ECO:0000256" key="2">
    <source>
        <dbReference type="ARBA" id="ARBA00022692"/>
    </source>
</evidence>
<dbReference type="Proteomes" id="UP001321749">
    <property type="component" value="Unassembled WGS sequence"/>
</dbReference>
<comment type="similarity">
    <text evidence="5">Belongs to the SAT4 family.</text>
</comment>
<feature type="region of interest" description="Disordered" evidence="6">
    <location>
        <begin position="318"/>
        <end position="337"/>
    </location>
</feature>
<keyword evidence="2 7" id="KW-0812">Transmembrane</keyword>
<evidence type="ECO:0000256" key="4">
    <source>
        <dbReference type="ARBA" id="ARBA00023136"/>
    </source>
</evidence>
<feature type="transmembrane region" description="Helical" evidence="7">
    <location>
        <begin position="105"/>
        <end position="128"/>
    </location>
</feature>
<feature type="transmembrane region" description="Helical" evidence="7">
    <location>
        <begin position="186"/>
        <end position="208"/>
    </location>
</feature>
<protein>
    <recommendedName>
        <fullName evidence="8">Rhodopsin domain-containing protein</fullName>
    </recommendedName>
</protein>
<dbReference type="PANTHER" id="PTHR33048">
    <property type="entry name" value="PTH11-LIKE INTEGRAL MEMBRANE PROTEIN (AFU_ORTHOLOGUE AFUA_5G11245)"/>
    <property type="match status" value="1"/>
</dbReference>
<evidence type="ECO:0000259" key="8">
    <source>
        <dbReference type="Pfam" id="PF20684"/>
    </source>
</evidence>
<sequence length="421" mass="46824">MSSANRTNTTLQANFEQRAAESNSNLFITIVCAVWGCAFVTALVRFYTRAIIVRSFGKDDVFMVLSVLCGIGGLTSWIIGCKHGYGRHQDTIPRSMFLVLVEAQFFQSVLEASFAFGFLKISIALSLLRLSRGKWYKRGLWSLIGFTCFYTIFAFITFMTFCNPIAGQWNPGVRPKCYSRVLYRNFGLFNAACNIFTDISFATLPIPLIWSLQLQRRIRIYLILILSGGYFAVGLGIAKAVYIIAYVHERDGTFFPWAPFFGALQLDIGIIAACAPTLRPLLGRFVNITQAIHGYRGAGNYYRAGKALDRLPVPPAAAARRHHHHHHRQNTIGSARIGSKGGLREKDEWGISSLNRGDGSFCGATTVVHAEHAGMRGTSPDSSDVERGLAVQLVEDDMILPLTENPEFKGIVKTTEFRIEK</sequence>
<evidence type="ECO:0000256" key="6">
    <source>
        <dbReference type="SAM" id="MobiDB-lite"/>
    </source>
</evidence>
<dbReference type="PANTHER" id="PTHR33048:SF167">
    <property type="entry name" value="INTEGRAL MEMBRANE PROTEIN"/>
    <property type="match status" value="1"/>
</dbReference>
<dbReference type="GO" id="GO:0016020">
    <property type="term" value="C:membrane"/>
    <property type="evidence" value="ECO:0007669"/>
    <property type="project" value="UniProtKB-SubCell"/>
</dbReference>
<name>A0AAV9HEY7_9PEZI</name>
<evidence type="ECO:0000256" key="1">
    <source>
        <dbReference type="ARBA" id="ARBA00004141"/>
    </source>
</evidence>
<organism evidence="9 10">
    <name type="scientific">Cladorrhinum samala</name>
    <dbReference type="NCBI Taxonomy" id="585594"/>
    <lineage>
        <taxon>Eukaryota</taxon>
        <taxon>Fungi</taxon>
        <taxon>Dikarya</taxon>
        <taxon>Ascomycota</taxon>
        <taxon>Pezizomycotina</taxon>
        <taxon>Sordariomycetes</taxon>
        <taxon>Sordariomycetidae</taxon>
        <taxon>Sordariales</taxon>
        <taxon>Podosporaceae</taxon>
        <taxon>Cladorrhinum</taxon>
    </lineage>
</organism>
<dbReference type="Pfam" id="PF20684">
    <property type="entry name" value="Fung_rhodopsin"/>
    <property type="match status" value="1"/>
</dbReference>
<feature type="transmembrane region" description="Helical" evidence="7">
    <location>
        <begin position="257"/>
        <end position="278"/>
    </location>
</feature>
<evidence type="ECO:0000256" key="3">
    <source>
        <dbReference type="ARBA" id="ARBA00022989"/>
    </source>
</evidence>
<dbReference type="AlphaFoldDB" id="A0AAV9HEY7"/>
<keyword evidence="10" id="KW-1185">Reference proteome</keyword>
<keyword evidence="3 7" id="KW-1133">Transmembrane helix</keyword>
<feature type="compositionally biased region" description="Basic residues" evidence="6">
    <location>
        <begin position="319"/>
        <end position="329"/>
    </location>
</feature>
<keyword evidence="4 7" id="KW-0472">Membrane</keyword>
<comment type="caution">
    <text evidence="9">The sequence shown here is derived from an EMBL/GenBank/DDBJ whole genome shotgun (WGS) entry which is preliminary data.</text>
</comment>
<dbReference type="EMBL" id="MU865062">
    <property type="protein sequence ID" value="KAK4458610.1"/>
    <property type="molecule type" value="Genomic_DNA"/>
</dbReference>
<comment type="subcellular location">
    <subcellularLocation>
        <location evidence="1">Membrane</location>
        <topology evidence="1">Multi-pass membrane protein</topology>
    </subcellularLocation>
</comment>
<feature type="transmembrane region" description="Helical" evidence="7">
    <location>
        <begin position="60"/>
        <end position="85"/>
    </location>
</feature>
<feature type="domain" description="Rhodopsin" evidence="8">
    <location>
        <begin position="44"/>
        <end position="283"/>
    </location>
</feature>
<dbReference type="InterPro" id="IPR049326">
    <property type="entry name" value="Rhodopsin_dom_fungi"/>
</dbReference>
<evidence type="ECO:0000256" key="7">
    <source>
        <dbReference type="SAM" id="Phobius"/>
    </source>
</evidence>
<gene>
    <name evidence="9" type="ORF">QBC42DRAFT_314058</name>
</gene>
<evidence type="ECO:0000256" key="5">
    <source>
        <dbReference type="ARBA" id="ARBA00038359"/>
    </source>
</evidence>
<reference evidence="9" key="1">
    <citation type="journal article" date="2023" name="Mol. Phylogenet. Evol.">
        <title>Genome-scale phylogeny and comparative genomics of the fungal order Sordariales.</title>
        <authorList>
            <person name="Hensen N."/>
            <person name="Bonometti L."/>
            <person name="Westerberg I."/>
            <person name="Brannstrom I.O."/>
            <person name="Guillou S."/>
            <person name="Cros-Aarteil S."/>
            <person name="Calhoun S."/>
            <person name="Haridas S."/>
            <person name="Kuo A."/>
            <person name="Mondo S."/>
            <person name="Pangilinan J."/>
            <person name="Riley R."/>
            <person name="LaButti K."/>
            <person name="Andreopoulos B."/>
            <person name="Lipzen A."/>
            <person name="Chen C."/>
            <person name="Yan M."/>
            <person name="Daum C."/>
            <person name="Ng V."/>
            <person name="Clum A."/>
            <person name="Steindorff A."/>
            <person name="Ohm R.A."/>
            <person name="Martin F."/>
            <person name="Silar P."/>
            <person name="Natvig D.O."/>
            <person name="Lalanne C."/>
            <person name="Gautier V."/>
            <person name="Ament-Velasquez S.L."/>
            <person name="Kruys A."/>
            <person name="Hutchinson M.I."/>
            <person name="Powell A.J."/>
            <person name="Barry K."/>
            <person name="Miller A.N."/>
            <person name="Grigoriev I.V."/>
            <person name="Debuchy R."/>
            <person name="Gladieux P."/>
            <person name="Hiltunen Thoren M."/>
            <person name="Johannesson H."/>
        </authorList>
    </citation>
    <scope>NUCLEOTIDE SEQUENCE</scope>
    <source>
        <strain evidence="9">PSN324</strain>
    </source>
</reference>
<feature type="transmembrane region" description="Helical" evidence="7">
    <location>
        <begin position="26"/>
        <end position="48"/>
    </location>
</feature>